<dbReference type="InterPro" id="IPR035969">
    <property type="entry name" value="Rab-GAP_TBC_sf"/>
</dbReference>
<evidence type="ECO:0000256" key="2">
    <source>
        <dbReference type="SAM" id="MobiDB-lite"/>
    </source>
</evidence>
<proteinExistence type="predicted"/>
<gene>
    <name evidence="4" type="primary">GYP6_2</name>
    <name evidence="4" type="ORF">GRS66_008675</name>
</gene>
<dbReference type="Pfam" id="PF00566">
    <property type="entry name" value="RabGAP-TBC"/>
    <property type="match status" value="1"/>
</dbReference>
<dbReference type="SMART" id="SM00164">
    <property type="entry name" value="TBC"/>
    <property type="match status" value="1"/>
</dbReference>
<dbReference type="EMBL" id="CP049007">
    <property type="protein sequence ID" value="QID86070.1"/>
    <property type="molecule type" value="Genomic_DNA"/>
</dbReference>
<dbReference type="PANTHER" id="PTHR22957:SF337">
    <property type="entry name" value="TBC1 DOMAIN FAMILY MEMBER 5"/>
    <property type="match status" value="1"/>
</dbReference>
<feature type="region of interest" description="Disordered" evidence="2">
    <location>
        <begin position="118"/>
        <end position="142"/>
    </location>
</feature>
<protein>
    <submittedName>
        <fullName evidence="4">GTPase-activating protein gyp6</fullName>
    </submittedName>
</protein>
<dbReference type="Gene3D" id="1.10.472.80">
    <property type="entry name" value="Ypt/Rab-GAP domain of gyp1p, domain 3"/>
    <property type="match status" value="1"/>
</dbReference>
<dbReference type="GO" id="GO:0005096">
    <property type="term" value="F:GTPase activator activity"/>
    <property type="evidence" value="ECO:0007669"/>
    <property type="project" value="UniProtKB-KW"/>
</dbReference>
<name>A0A6C1EAZ7_SACPS</name>
<evidence type="ECO:0000313" key="4">
    <source>
        <dbReference type="EMBL" id="QID86070.1"/>
    </source>
</evidence>
<feature type="domain" description="Rab-GAP TBC" evidence="3">
    <location>
        <begin position="33"/>
        <end position="321"/>
    </location>
</feature>
<dbReference type="Gene3D" id="1.10.8.270">
    <property type="entry name" value="putative rabgap domain of human tbc1 domain family member 14 like domains"/>
    <property type="match status" value="1"/>
</dbReference>
<accession>A0A6C1EAZ7</accession>
<dbReference type="Proteomes" id="UP000501346">
    <property type="component" value="Chromosome SeX-ScX"/>
</dbReference>
<organism evidence="4 5">
    <name type="scientific">Saccharomyces pastorianus</name>
    <name type="common">Lager yeast</name>
    <name type="synonym">Saccharomyces cerevisiae x Saccharomyces eubayanus</name>
    <dbReference type="NCBI Taxonomy" id="27292"/>
    <lineage>
        <taxon>Eukaryota</taxon>
        <taxon>Fungi</taxon>
        <taxon>Dikarya</taxon>
        <taxon>Ascomycota</taxon>
        <taxon>Saccharomycotina</taxon>
        <taxon>Saccharomycetes</taxon>
        <taxon>Saccharomycetales</taxon>
        <taxon>Saccharomycetaceae</taxon>
        <taxon>Saccharomyces</taxon>
    </lineage>
</organism>
<dbReference type="PANTHER" id="PTHR22957">
    <property type="entry name" value="TBC1 DOMAIN FAMILY MEMBER GTPASE-ACTIVATING PROTEIN"/>
    <property type="match status" value="1"/>
</dbReference>
<reference evidence="4 5" key="1">
    <citation type="journal article" date="2019" name="BMC Genomics">
        <title>Chromosome level assembly and comparative genome analysis confirm lager-brewing yeasts originated from a single hybridization.</title>
        <authorList>
            <person name="Salazar A.N."/>
            <person name="Gorter de Vries A.R."/>
            <person name="van den Broek M."/>
            <person name="Brouwers N."/>
            <person name="de la Torre Cortes P."/>
            <person name="Kuijpers N.G.A."/>
            <person name="Daran J.G."/>
            <person name="Abeel T."/>
        </authorList>
    </citation>
    <scope>NUCLEOTIDE SEQUENCE [LARGE SCALE GENOMIC DNA]</scope>
    <source>
        <strain evidence="4 5">CBS 1483</strain>
    </source>
</reference>
<evidence type="ECO:0000313" key="5">
    <source>
        <dbReference type="Proteomes" id="UP000501346"/>
    </source>
</evidence>
<dbReference type="AlphaFoldDB" id="A0A6C1EAZ7"/>
<feature type="region of interest" description="Disordered" evidence="2">
    <location>
        <begin position="77"/>
        <end position="96"/>
    </location>
</feature>
<evidence type="ECO:0000256" key="1">
    <source>
        <dbReference type="ARBA" id="ARBA00022468"/>
    </source>
</evidence>
<sequence length="460" mass="53719">MKDVLEWAIDHYETRDQLIQKGIWKGELYRGSIFEESSRGWLWKALLLYDENNSGLLADNSKDRDVNQFGLVPVPILTDEEENDEGKKNSGNVPERVLHSNVSSSLGIRRLTPIEAVDNHPLSGNKTKASSSNKGAPKAREDNPLTLRETLEIIDLDLSRIMLDDIFQEPRVHAQMRQLLYNYLLIHKNEQLQYKQGFHEILSVIYLQLYHGSDVDNINLQNVLIIFNKLMNQIEPIFYNEENLINWDKTVFTKIFKICLPDLFTKIFYQPAKSGNGRKKGANYLVHSNLIWLIRWTRLLFLRELPLKKVLIVWDHVLTFNYPLEIFIACFVITLFLSIYDELHDLVNQDDYEQANNNDEFIELILHFKKNFQKEHASTNDESFLELCKITGNLCELWYGKNHADMRLICDTFINTNFGIKTGDILSMETAKLTIDPNRQSLESKLKERVRQTLLKNKKK</sequence>
<feature type="compositionally biased region" description="Polar residues" evidence="2">
    <location>
        <begin position="122"/>
        <end position="134"/>
    </location>
</feature>
<evidence type="ECO:0000259" key="3">
    <source>
        <dbReference type="PROSITE" id="PS50086"/>
    </source>
</evidence>
<keyword evidence="5" id="KW-1185">Reference proteome</keyword>
<keyword evidence="1" id="KW-0343">GTPase activation</keyword>
<dbReference type="OrthoDB" id="27140at2759"/>
<dbReference type="InterPro" id="IPR000195">
    <property type="entry name" value="Rab-GAP-TBC_dom"/>
</dbReference>
<dbReference type="SUPFAM" id="SSF47923">
    <property type="entry name" value="Ypt/Rab-GAP domain of gyp1p"/>
    <property type="match status" value="2"/>
</dbReference>
<dbReference type="PROSITE" id="PS50086">
    <property type="entry name" value="TBC_RABGAP"/>
    <property type="match status" value="1"/>
</dbReference>